<proteinExistence type="predicted"/>
<protein>
    <submittedName>
        <fullName evidence="1">Uncharacterized protein</fullName>
    </submittedName>
</protein>
<dbReference type="Proteomes" id="UP000267017">
    <property type="component" value="Unassembled WGS sequence"/>
</dbReference>
<name>A0A3P3TA56_9BACL</name>
<sequence length="154" mass="17582">MSEQVKCPHCRSMLILNPGCTACAGSGVVEKKLFNRYHALATKLRNKIQIPYKYFEIENLVLINISLSEDPNRYQEYAVYRRDEDGGGYTKIESITVNGTRTQRPILRLVALLMSISKQPLSDFESHIRAYDDKLTADEFEAFKVSFAAYEAAY</sequence>
<dbReference type="AlphaFoldDB" id="A0A3P3TA56"/>
<dbReference type="RefSeq" id="WP_128636024.1">
    <property type="nucleotide sequence ID" value="NZ_RRCN01000002.1"/>
</dbReference>
<reference evidence="1 2" key="1">
    <citation type="submission" date="2018-11" db="EMBL/GenBank/DDBJ databases">
        <title>Genome sequencing of Paenibacillus sp. KCOM 3021 (= ChDC PVNT-B20).</title>
        <authorList>
            <person name="Kook J.-K."/>
            <person name="Park S.-N."/>
            <person name="Lim Y.K."/>
        </authorList>
    </citation>
    <scope>NUCLEOTIDE SEQUENCE [LARGE SCALE GENOMIC DNA]</scope>
    <source>
        <strain evidence="1 2">KCOM 3021</strain>
    </source>
</reference>
<organism evidence="1 2">
    <name type="scientific">Paenibacillus oralis</name>
    <dbReference type="NCBI Taxonomy" id="2490856"/>
    <lineage>
        <taxon>Bacteria</taxon>
        <taxon>Bacillati</taxon>
        <taxon>Bacillota</taxon>
        <taxon>Bacilli</taxon>
        <taxon>Bacillales</taxon>
        <taxon>Paenibacillaceae</taxon>
        <taxon>Paenibacillus</taxon>
    </lineage>
</organism>
<dbReference type="OrthoDB" id="9843687at2"/>
<dbReference type="EMBL" id="RRCN01000002">
    <property type="protein sequence ID" value="RRJ54931.1"/>
    <property type="molecule type" value="Genomic_DNA"/>
</dbReference>
<evidence type="ECO:0000313" key="1">
    <source>
        <dbReference type="EMBL" id="RRJ54931.1"/>
    </source>
</evidence>
<comment type="caution">
    <text evidence="1">The sequence shown here is derived from an EMBL/GenBank/DDBJ whole genome shotgun (WGS) entry which is preliminary data.</text>
</comment>
<accession>A0A3P3TA56</accession>
<keyword evidence="2" id="KW-1185">Reference proteome</keyword>
<evidence type="ECO:0000313" key="2">
    <source>
        <dbReference type="Proteomes" id="UP000267017"/>
    </source>
</evidence>
<gene>
    <name evidence="1" type="ORF">EHV15_35765</name>
</gene>